<reference evidence="3" key="2">
    <citation type="submission" date="2017-12" db="EMBL/GenBank/DDBJ databases">
        <title>Genome sequence of the Bar-tailed Godwit (Limosa lapponica baueri).</title>
        <authorList>
            <person name="Lima N.C.B."/>
            <person name="Parody-Merino A.M."/>
            <person name="Battley P.F."/>
            <person name="Fidler A.E."/>
            <person name="Prosdocimi F."/>
        </authorList>
    </citation>
    <scope>NUCLEOTIDE SEQUENCE [LARGE SCALE GENOMIC DNA]</scope>
</reference>
<gene>
    <name evidence="2" type="ORF">llap_11890</name>
</gene>
<name>A0A2I0TVH6_LIMLA</name>
<dbReference type="Proteomes" id="UP000233556">
    <property type="component" value="Unassembled WGS sequence"/>
</dbReference>
<evidence type="ECO:0000313" key="3">
    <source>
        <dbReference type="Proteomes" id="UP000233556"/>
    </source>
</evidence>
<organism evidence="2 3">
    <name type="scientific">Limosa lapponica baueri</name>
    <dbReference type="NCBI Taxonomy" id="1758121"/>
    <lineage>
        <taxon>Eukaryota</taxon>
        <taxon>Metazoa</taxon>
        <taxon>Chordata</taxon>
        <taxon>Craniata</taxon>
        <taxon>Vertebrata</taxon>
        <taxon>Euteleostomi</taxon>
        <taxon>Archelosauria</taxon>
        <taxon>Archosauria</taxon>
        <taxon>Dinosauria</taxon>
        <taxon>Saurischia</taxon>
        <taxon>Theropoda</taxon>
        <taxon>Coelurosauria</taxon>
        <taxon>Aves</taxon>
        <taxon>Neognathae</taxon>
        <taxon>Neoaves</taxon>
        <taxon>Charadriiformes</taxon>
        <taxon>Scolopacidae</taxon>
        <taxon>Limosa</taxon>
    </lineage>
</organism>
<feature type="compositionally biased region" description="Basic and acidic residues" evidence="1">
    <location>
        <begin position="1"/>
        <end position="22"/>
    </location>
</feature>
<sequence>MGVRIHERNSPIDTKVSEERGGDGAPGTRAKIPLKPMKDHSGTNIHAATHGGPHAGTGGYVLKEAVAHGKSISERAPDRNWGLLGAAHAGTGFLAGLVTCGRPILEQSVPEGLHPMERTHARAVLEELQLMGRTHIGEFQEGLSPFQETLDWSRGRM</sequence>
<protein>
    <submittedName>
        <fullName evidence="2">Uncharacterized protein</fullName>
    </submittedName>
</protein>
<evidence type="ECO:0000313" key="2">
    <source>
        <dbReference type="EMBL" id="PKU37806.1"/>
    </source>
</evidence>
<feature type="region of interest" description="Disordered" evidence="1">
    <location>
        <begin position="1"/>
        <end position="37"/>
    </location>
</feature>
<evidence type="ECO:0000256" key="1">
    <source>
        <dbReference type="SAM" id="MobiDB-lite"/>
    </source>
</evidence>
<dbReference type="AlphaFoldDB" id="A0A2I0TVH6"/>
<reference evidence="3" key="1">
    <citation type="submission" date="2017-11" db="EMBL/GenBank/DDBJ databases">
        <authorList>
            <person name="Lima N.C."/>
            <person name="Parody-Merino A.M."/>
            <person name="Battley P.F."/>
            <person name="Fidler A.E."/>
            <person name="Prosdocimi F."/>
        </authorList>
    </citation>
    <scope>NUCLEOTIDE SEQUENCE [LARGE SCALE GENOMIC DNA]</scope>
</reference>
<dbReference type="EMBL" id="KZ506972">
    <property type="protein sequence ID" value="PKU37806.1"/>
    <property type="molecule type" value="Genomic_DNA"/>
</dbReference>
<accession>A0A2I0TVH6</accession>
<proteinExistence type="predicted"/>
<keyword evidence="3" id="KW-1185">Reference proteome</keyword>